<dbReference type="RefSeq" id="XP_042564916.1">
    <property type="nucleotide sequence ID" value="XM_042708982.1"/>
</dbReference>
<dbReference type="Proteomes" id="UP000515152">
    <property type="component" value="Chromosome 10"/>
</dbReference>
<dbReference type="SMART" id="SM00060">
    <property type="entry name" value="FN3"/>
    <property type="match status" value="4"/>
</dbReference>
<dbReference type="CDD" id="cd00063">
    <property type="entry name" value="FN3"/>
    <property type="match status" value="4"/>
</dbReference>
<dbReference type="AlphaFoldDB" id="A0A8M1KLI6"/>
<dbReference type="PROSITE" id="PS50853">
    <property type="entry name" value="FN3"/>
    <property type="match status" value="3"/>
</dbReference>
<keyword evidence="2" id="KW-1185">Reference proteome</keyword>
<feature type="domain" description="Fibronectin type-III" evidence="1">
    <location>
        <begin position="96"/>
        <end position="185"/>
    </location>
</feature>
<evidence type="ECO:0000313" key="2">
    <source>
        <dbReference type="Proteomes" id="UP000515152"/>
    </source>
</evidence>
<organism evidence="2 3">
    <name type="scientific">Clupea harengus</name>
    <name type="common">Atlantic herring</name>
    <dbReference type="NCBI Taxonomy" id="7950"/>
    <lineage>
        <taxon>Eukaryota</taxon>
        <taxon>Metazoa</taxon>
        <taxon>Chordata</taxon>
        <taxon>Craniata</taxon>
        <taxon>Vertebrata</taxon>
        <taxon>Euteleostomi</taxon>
        <taxon>Actinopterygii</taxon>
        <taxon>Neopterygii</taxon>
        <taxon>Teleostei</taxon>
        <taxon>Clupei</taxon>
        <taxon>Clupeiformes</taxon>
        <taxon>Clupeoidei</taxon>
        <taxon>Clupeidae</taxon>
        <taxon>Clupea</taxon>
    </lineage>
</organism>
<dbReference type="PANTHER" id="PTHR47135:SF3">
    <property type="entry name" value="FIBRONECTIN TYPE-III DOMAIN-CONTAINING PROTEIN"/>
    <property type="match status" value="1"/>
</dbReference>
<protein>
    <submittedName>
        <fullName evidence="3">Fibronectin type III domain-containing protein 7-like</fullName>
    </submittedName>
</protein>
<name>A0A8M1KLI6_CLUHA</name>
<reference evidence="3" key="1">
    <citation type="submission" date="2025-08" db="UniProtKB">
        <authorList>
            <consortium name="RefSeq"/>
        </authorList>
    </citation>
    <scope>IDENTIFICATION</scope>
</reference>
<gene>
    <name evidence="3" type="primary">LOC122133233</name>
</gene>
<dbReference type="PANTHER" id="PTHR47135">
    <property type="entry name" value="FIBRONECTIN TYPE III DOMAIN-CONTAINING PROTEIN 7"/>
    <property type="match status" value="1"/>
</dbReference>
<evidence type="ECO:0000313" key="3">
    <source>
        <dbReference type="RefSeq" id="XP_042564916.1"/>
    </source>
</evidence>
<accession>A0A8M1KLI6</accession>
<dbReference type="KEGG" id="char:122133233"/>
<dbReference type="OrthoDB" id="9908419at2759"/>
<sequence length="485" mass="51607">MCVFAAPCAPTGLSAQGACEQDGVMVSWDPSHVASFYSLTAIGGNGDVRTCNSSTNNCTLSDLNCGQPYTVIVTACDGNCTSPPNDPFTFQSVPCEPENVTVEVQCETSSVVLSWNASEGAVGYVGCAETDQGDMLYCNTMDTSCSIQGLGCGSTYNFSVQATDGVCNSSFSPPEQRGAVPCPPANVQVRVRHVAGMELAMVSWSVADCPDVEYMVLLSGLILGDPLAGIEVTSYWTDHTFFEFPLPCGTSYNIRVLAQDSAGISDLSEAISGTTAPCAPENFQAVGNDLFANLTWEAAVFASEYTVNQVTAGERVQVCKTTSLTCDGIEVLLSDLELTASNAVGESLPTRLSGSAMGRRRRDLRESHMMAGLLEIGEFTSLVSFHRSKGNRNVLTTPKLKVTSVTGVTLNLEWSPVRGASYYTLIVREDTSSRPPREVLTIYDEVATVTDLKTATRYCVVLSAKNSISQSAYSQPVCVTTGVPM</sequence>
<proteinExistence type="predicted"/>
<dbReference type="GeneID" id="122133233"/>
<feature type="domain" description="Fibronectin type-III" evidence="1">
    <location>
        <begin position="9"/>
        <end position="95"/>
    </location>
</feature>
<evidence type="ECO:0000259" key="1">
    <source>
        <dbReference type="PROSITE" id="PS50853"/>
    </source>
</evidence>
<feature type="domain" description="Fibronectin type-III" evidence="1">
    <location>
        <begin position="394"/>
        <end position="484"/>
    </location>
</feature>
<dbReference type="InterPro" id="IPR003961">
    <property type="entry name" value="FN3_dom"/>
</dbReference>
<dbReference type="Pfam" id="PF00041">
    <property type="entry name" value="fn3"/>
    <property type="match status" value="3"/>
</dbReference>